<comment type="caution">
    <text evidence="1">The sequence shown here is derived from an EMBL/GenBank/DDBJ whole genome shotgun (WGS) entry which is preliminary data.</text>
</comment>
<dbReference type="PANTHER" id="PTHR24559:SF444">
    <property type="entry name" value="REVERSE TRANSCRIPTASE DOMAIN-CONTAINING PROTEIN"/>
    <property type="match status" value="1"/>
</dbReference>
<dbReference type="InterPro" id="IPR043502">
    <property type="entry name" value="DNA/RNA_pol_sf"/>
</dbReference>
<dbReference type="PANTHER" id="PTHR24559">
    <property type="entry name" value="TRANSPOSON TY3-I GAG-POL POLYPROTEIN"/>
    <property type="match status" value="1"/>
</dbReference>
<dbReference type="AlphaFoldDB" id="A0A9Q3BDQ0"/>
<proteinExistence type="predicted"/>
<accession>A0A9Q3BDQ0</accession>
<dbReference type="Gene3D" id="3.10.10.10">
    <property type="entry name" value="HIV Type 1 Reverse Transcriptase, subunit A, domain 1"/>
    <property type="match status" value="1"/>
</dbReference>
<keyword evidence="2" id="KW-1185">Reference proteome</keyword>
<gene>
    <name evidence="1" type="ORF">O181_002917</name>
</gene>
<evidence type="ECO:0000313" key="2">
    <source>
        <dbReference type="Proteomes" id="UP000765509"/>
    </source>
</evidence>
<dbReference type="Proteomes" id="UP000765509">
    <property type="component" value="Unassembled WGS sequence"/>
</dbReference>
<dbReference type="Gene3D" id="3.30.70.270">
    <property type="match status" value="1"/>
</dbReference>
<evidence type="ECO:0000313" key="1">
    <source>
        <dbReference type="EMBL" id="MBW0463202.1"/>
    </source>
</evidence>
<sequence length="163" mass="19237">MNEAEVSLYLTDIHENELSTLLYDHKEAFSTDKEPLRENIFHEADIILHIERPYPPLLRRLAYPASPELREDLELHIEELLDLVIIRMVGHNEEVEMTTPFIVEWHNQKSRILGNFRALNNYTVPDRYPIPKIQISLTQISEAVYMSTMNSLKEFHQKEVTPR</sequence>
<dbReference type="InterPro" id="IPR043128">
    <property type="entry name" value="Rev_trsase/Diguanyl_cyclase"/>
</dbReference>
<reference evidence="1" key="1">
    <citation type="submission" date="2021-03" db="EMBL/GenBank/DDBJ databases">
        <title>Draft genome sequence of rust myrtle Austropuccinia psidii MF-1, a brazilian biotype.</title>
        <authorList>
            <person name="Quecine M.C."/>
            <person name="Pachon D.M.R."/>
            <person name="Bonatelli M.L."/>
            <person name="Correr F.H."/>
            <person name="Franceschini L.M."/>
            <person name="Leite T.F."/>
            <person name="Margarido G.R.A."/>
            <person name="Almeida C.A."/>
            <person name="Ferrarezi J.A."/>
            <person name="Labate C.A."/>
        </authorList>
    </citation>
    <scope>NUCLEOTIDE SEQUENCE</scope>
    <source>
        <strain evidence="1">MF-1</strain>
    </source>
</reference>
<dbReference type="SUPFAM" id="SSF56672">
    <property type="entry name" value="DNA/RNA polymerases"/>
    <property type="match status" value="1"/>
</dbReference>
<dbReference type="OrthoDB" id="5920460at2759"/>
<protein>
    <submittedName>
        <fullName evidence="1">Uncharacterized protein</fullName>
    </submittedName>
</protein>
<dbReference type="EMBL" id="AVOT02000504">
    <property type="protein sequence ID" value="MBW0463202.1"/>
    <property type="molecule type" value="Genomic_DNA"/>
</dbReference>
<organism evidence="1 2">
    <name type="scientific">Austropuccinia psidii MF-1</name>
    <dbReference type="NCBI Taxonomy" id="1389203"/>
    <lineage>
        <taxon>Eukaryota</taxon>
        <taxon>Fungi</taxon>
        <taxon>Dikarya</taxon>
        <taxon>Basidiomycota</taxon>
        <taxon>Pucciniomycotina</taxon>
        <taxon>Pucciniomycetes</taxon>
        <taxon>Pucciniales</taxon>
        <taxon>Sphaerophragmiaceae</taxon>
        <taxon>Austropuccinia</taxon>
    </lineage>
</organism>
<dbReference type="InterPro" id="IPR053134">
    <property type="entry name" value="RNA-dir_DNA_polymerase"/>
</dbReference>
<name>A0A9Q3BDQ0_9BASI</name>